<dbReference type="AlphaFoldDB" id="A0AAV5PBR5"/>
<dbReference type="Proteomes" id="UP001165243">
    <property type="component" value="Unassembled WGS sequence"/>
</dbReference>
<protein>
    <submittedName>
        <fullName evidence="1">Uncharacterized protein</fullName>
    </submittedName>
</protein>
<proteinExistence type="predicted"/>
<comment type="caution">
    <text evidence="1">The sequence shown here is derived from an EMBL/GenBank/DDBJ whole genome shotgun (WGS) entry which is preliminary data.</text>
</comment>
<sequence length="57" mass="6615">MTTMTEVMPQFIQVKLDRAKKETTEEVTEEVTKEVTKETTEKVTRDYLLSTFSTPLT</sequence>
<organism evidence="1 2">
    <name type="scientific">Lactobacillus delbrueckii subsp. bulgaricus</name>
    <dbReference type="NCBI Taxonomy" id="1585"/>
    <lineage>
        <taxon>Bacteria</taxon>
        <taxon>Bacillati</taxon>
        <taxon>Bacillota</taxon>
        <taxon>Bacilli</taxon>
        <taxon>Lactobacillales</taxon>
        <taxon>Lactobacillaceae</taxon>
        <taxon>Lactobacillus</taxon>
    </lineage>
</organism>
<reference evidence="1" key="1">
    <citation type="submission" date="2023-04" db="EMBL/GenBank/DDBJ databases">
        <title>Draft genome sequences of Lactobacillus delbrueckii subsp. bulgaricus ME-900 and ME-901 with improved acid tolerance.</title>
        <authorList>
            <person name="Ishida T."/>
            <person name="Yamamoto E."/>
            <person name="Koizumi A."/>
            <person name="Fujiwara S."/>
            <person name="Makino S."/>
            <person name="Kano H."/>
            <person name="Kimura K."/>
        </authorList>
    </citation>
    <scope>NUCLEOTIDE SEQUENCE</scope>
    <source>
        <strain evidence="1">ME-900</strain>
    </source>
</reference>
<evidence type="ECO:0000313" key="1">
    <source>
        <dbReference type="EMBL" id="GMB86019.1"/>
    </source>
</evidence>
<accession>A0AAV5PBR5</accession>
<gene>
    <name evidence="1" type="ORF">ME0900_03910</name>
</gene>
<dbReference type="EMBL" id="BSWK01000002">
    <property type="protein sequence ID" value="GMB86019.1"/>
    <property type="molecule type" value="Genomic_DNA"/>
</dbReference>
<evidence type="ECO:0000313" key="2">
    <source>
        <dbReference type="Proteomes" id="UP001165243"/>
    </source>
</evidence>
<name>A0AAV5PBR5_LACDE</name>